<evidence type="ECO:0000256" key="1">
    <source>
        <dbReference type="SAM" id="MobiDB-lite"/>
    </source>
</evidence>
<evidence type="ECO:0000313" key="3">
    <source>
        <dbReference type="EMBL" id="CUH80367.1"/>
    </source>
</evidence>
<organism evidence="3 4">
    <name type="scientific">Tritonibacter multivorans</name>
    <dbReference type="NCBI Taxonomy" id="928856"/>
    <lineage>
        <taxon>Bacteria</taxon>
        <taxon>Pseudomonadati</taxon>
        <taxon>Pseudomonadota</taxon>
        <taxon>Alphaproteobacteria</taxon>
        <taxon>Rhodobacterales</taxon>
        <taxon>Paracoccaceae</taxon>
        <taxon>Tritonibacter</taxon>
    </lineage>
</organism>
<feature type="chain" id="PRO_5006063379" description="D-galactarate dehydratase" evidence="2">
    <location>
        <begin position="22"/>
        <end position="199"/>
    </location>
</feature>
<dbReference type="AlphaFoldDB" id="A0A0P1GFQ7"/>
<feature type="compositionally biased region" description="Low complexity" evidence="1">
    <location>
        <begin position="82"/>
        <end position="92"/>
    </location>
</feature>
<keyword evidence="2" id="KW-0732">Signal</keyword>
<gene>
    <name evidence="3" type="ORF">TRM7557_02858</name>
</gene>
<evidence type="ECO:0000313" key="4">
    <source>
        <dbReference type="Proteomes" id="UP000052022"/>
    </source>
</evidence>
<dbReference type="Proteomes" id="UP000052022">
    <property type="component" value="Unassembled WGS sequence"/>
</dbReference>
<feature type="signal peptide" evidence="2">
    <location>
        <begin position="1"/>
        <end position="21"/>
    </location>
</feature>
<dbReference type="STRING" id="928856.SAMN04488049_104141"/>
<dbReference type="PROSITE" id="PS51257">
    <property type="entry name" value="PROKAR_LIPOPROTEIN"/>
    <property type="match status" value="1"/>
</dbReference>
<evidence type="ECO:0008006" key="5">
    <source>
        <dbReference type="Google" id="ProtNLM"/>
    </source>
</evidence>
<evidence type="ECO:0000256" key="2">
    <source>
        <dbReference type="SAM" id="SignalP"/>
    </source>
</evidence>
<protein>
    <recommendedName>
        <fullName evidence="5">D-galactarate dehydratase</fullName>
    </recommendedName>
</protein>
<name>A0A0P1GFQ7_9RHOB</name>
<feature type="region of interest" description="Disordered" evidence="1">
    <location>
        <begin position="46"/>
        <end position="120"/>
    </location>
</feature>
<keyword evidence="4" id="KW-1185">Reference proteome</keyword>
<dbReference type="EMBL" id="CYSD01000039">
    <property type="protein sequence ID" value="CUH80367.1"/>
    <property type="molecule type" value="Genomic_DNA"/>
</dbReference>
<proteinExistence type="predicted"/>
<accession>A0A0P1GFQ7</accession>
<dbReference type="OrthoDB" id="7871639at2"/>
<dbReference type="RefSeq" id="WP_058290886.1">
    <property type="nucleotide sequence ID" value="NZ_CYSD01000039.1"/>
</dbReference>
<sequence>MNRRSLKLLVLGPLVVGGLSACNGLNGVQVNSNILGGLGGGFPQAQTNQDILEGSANPDAPPAVSEEPLSAVGGTETAGLSTPEAPTIEAPAPVQPTAPLRKRAEPSVGPSDASAPSFGQSAKTVAGLGDPGRVGLWMETPLVKARRNARVVAPNGRSIVLTLEPITGDTGAGSRLSIGAMRSLGLPLTELVELRVGPV</sequence>
<reference evidence="3 4" key="1">
    <citation type="submission" date="2015-09" db="EMBL/GenBank/DDBJ databases">
        <authorList>
            <consortium name="Swine Surveillance"/>
        </authorList>
    </citation>
    <scope>NUCLEOTIDE SEQUENCE [LARGE SCALE GENOMIC DNA]</scope>
    <source>
        <strain evidence="3 4">CECT 7557</strain>
    </source>
</reference>